<dbReference type="InterPro" id="IPR045116">
    <property type="entry name" value="Clp1/Grc3"/>
</dbReference>
<dbReference type="VEuPathDB" id="FungiDB:CJJ09_004902"/>
<evidence type="ECO:0000256" key="7">
    <source>
        <dbReference type="ARBA" id="ARBA00022840"/>
    </source>
</evidence>
<comment type="similarity">
    <text evidence="1">Belongs to the Clp1 family. NOL9/GRC3 subfamily.</text>
</comment>
<proteinExistence type="inferred from homology"/>
<sequence>MSAFAALNRLSNKSSEASLYNANLSGTITSSNVTLGPKNAIFMDSAVLVGLNKDEFIMVDGFYDLSVVKGCASVNNLFKISSGNAYPVVTSKNESLPVICGLESEESTQTGVLPSYSTVIKLSNLDTGLQNFGFISPNLQDLFHTQPSSPYTFEVVETPRNNVVGLRVDQKAHYAITEVSEKLRFQESRAAIVVGASFCGRSTFADLLVNNMLLAGVQRVALIDLDPSSPKFTPTGCIGLTFHSQISIGVHLQTHDSNNKLHFYGHEDPAVAPSYYFRCTESLKKHYITHWKSIPLIVITPGNIRGFGRETLAHLFKVFGDLEPSLIYLSHNNYLSIGDFEPDEFEVQDNPDDEVLADLTYKTVYKLDSTRRKPKYSGILASEIALLQYFHRISRHHWDFSSFLLESAPSILSFTPGNEFSVPLITSLHEPVKCLNESEMQTFIEASVVALCAINVPKSSLQSYPQFINTTELSHLDCTFICLCIVHSINLKERFFLVYLPKDQNLSGKLSRATANGHTLALVRGTGSIPSGEILASPFIGKKIPFVNREPTNKIGGIWNARRNLGRKSQRS</sequence>
<keyword evidence="6" id="KW-0418">Kinase</keyword>
<name>A0A2H0ZGV7_CANAR</name>
<reference evidence="10" key="3">
    <citation type="submission" date="2021-06" db="EMBL/GenBank/DDBJ databases">
        <title>Candida auris outbreak in lebanese hospital.</title>
        <authorList>
            <person name="Finianos M."/>
        </authorList>
    </citation>
    <scope>NUCLEOTIDE SEQUENCE</scope>
    <source>
        <strain evidence="10">CA7LBN</strain>
    </source>
</reference>
<evidence type="ECO:0000256" key="3">
    <source>
        <dbReference type="ARBA" id="ARBA00019824"/>
    </source>
</evidence>
<dbReference type="PANTHER" id="PTHR12755">
    <property type="entry name" value="CLEAVAGE/POLYADENYLATION FACTOR IA SUBUNIT CLP1P"/>
    <property type="match status" value="1"/>
</dbReference>
<keyword evidence="4" id="KW-0808">Transferase</keyword>
<protein>
    <recommendedName>
        <fullName evidence="3">Polynucleotide 5'-hydroxyl-kinase GRC3</fullName>
    </recommendedName>
    <alternativeName>
        <fullName evidence="2">Polynucleotide 5'-hydroxyl-kinase grc3</fullName>
    </alternativeName>
</protein>
<keyword evidence="7" id="KW-0067">ATP-binding</keyword>
<evidence type="ECO:0000313" key="9">
    <source>
        <dbReference type="EMBL" id="PIS49854.1"/>
    </source>
</evidence>
<dbReference type="GO" id="GO:0051731">
    <property type="term" value="F:polynucleotide 5'-hydroxyl-kinase activity"/>
    <property type="evidence" value="ECO:0007669"/>
    <property type="project" value="InterPro"/>
</dbReference>
<dbReference type="InterPro" id="IPR032319">
    <property type="entry name" value="CLP1_P"/>
</dbReference>
<evidence type="ECO:0000256" key="5">
    <source>
        <dbReference type="ARBA" id="ARBA00022741"/>
    </source>
</evidence>
<dbReference type="STRING" id="498019.A0A2H0ZGV7"/>
<keyword evidence="5" id="KW-0547">Nucleotide-binding</keyword>
<gene>
    <name evidence="9" type="ORF">B9J08_004881</name>
    <name evidence="10" type="ORF">CA7LBN_004224</name>
</gene>
<accession>A0A2H0ZGV7</accession>
<reference evidence="9" key="2">
    <citation type="submission" date="2017-11" db="EMBL/GenBank/DDBJ databases">
        <title>Candida auris genome assembly and annotation.</title>
        <authorList>
            <person name="Munoz J.F."/>
            <person name="Gade L.G."/>
            <person name="Chow N.A."/>
            <person name="Litvintseva A.P."/>
            <person name="Loparev V.N."/>
            <person name="Cuomo C.A."/>
        </authorList>
    </citation>
    <scope>NUCLEOTIDE SEQUENCE</scope>
    <source>
        <strain evidence="9">B8441</strain>
    </source>
</reference>
<dbReference type="GO" id="GO:0000448">
    <property type="term" value="P:cleavage in ITS2 between 5.8S rRNA and LSU-rRNA of tricistronic rRNA transcript (SSU-rRNA, 5.8S rRNA, LSU-rRNA)"/>
    <property type="evidence" value="ECO:0007669"/>
    <property type="project" value="TreeGrafter"/>
</dbReference>
<dbReference type="PANTHER" id="PTHR12755:SF3">
    <property type="entry name" value="POLYNUCLEOTIDE 5'-HYDROXYL-KINASE NOL9"/>
    <property type="match status" value="1"/>
</dbReference>
<dbReference type="VEuPathDB" id="FungiDB:CJJ07_000753"/>
<dbReference type="AlphaFoldDB" id="A0A2H0ZGV7"/>
<reference evidence="9" key="1">
    <citation type="journal article" date="2017" name="Clin. Infect. Dis.">
        <title>Simultaneous emergence of multidrug-resistant Candida auris on 3 continents confirmed by whole-genome sequencing and epidemiological analyses.</title>
        <authorList>
            <person name="Lockhart S.R."/>
            <person name="Etienne K.A."/>
            <person name="Vallabhaneni S."/>
            <person name="Farooqi J."/>
            <person name="Chowdhary A."/>
            <person name="Govender N.P."/>
            <person name="Colombo A.L."/>
            <person name="Calvo B."/>
            <person name="Cuomo C.A."/>
            <person name="Desjardins C.A."/>
            <person name="Berkow E.L."/>
            <person name="Castanheira M."/>
            <person name="Magobo R.E."/>
            <person name="Jabeen K."/>
            <person name="Asghar R.J."/>
            <person name="Meis J.F."/>
            <person name="Jackson B."/>
            <person name="Chiller T."/>
            <person name="Litvintseva A.P."/>
        </authorList>
    </citation>
    <scope>NUCLEOTIDE SEQUENCE [LARGE SCALE GENOMIC DNA]</scope>
    <source>
        <strain evidence="9">B8441</strain>
    </source>
</reference>
<dbReference type="OMA" id="EHVWKVR"/>
<evidence type="ECO:0000256" key="6">
    <source>
        <dbReference type="ARBA" id="ARBA00022777"/>
    </source>
</evidence>
<evidence type="ECO:0000259" key="8">
    <source>
        <dbReference type="Pfam" id="PF16575"/>
    </source>
</evidence>
<dbReference type="EMBL" id="PEKT02000009">
    <property type="protein sequence ID" value="PIS49854.1"/>
    <property type="molecule type" value="Genomic_DNA"/>
</dbReference>
<dbReference type="VEuPathDB" id="FungiDB:CJI97_004571"/>
<evidence type="ECO:0000256" key="2">
    <source>
        <dbReference type="ARBA" id="ARBA00018706"/>
    </source>
</evidence>
<dbReference type="GO" id="GO:0005634">
    <property type="term" value="C:nucleus"/>
    <property type="evidence" value="ECO:0007669"/>
    <property type="project" value="TreeGrafter"/>
</dbReference>
<feature type="domain" description="Clp1 P-loop" evidence="8">
    <location>
        <begin position="195"/>
        <end position="320"/>
    </location>
</feature>
<dbReference type="VEuPathDB" id="FungiDB:QG37_06640"/>
<dbReference type="Pfam" id="PF16575">
    <property type="entry name" value="CLP1_P"/>
    <property type="match status" value="1"/>
</dbReference>
<dbReference type="VEuPathDB" id="FungiDB:B9J08_004881"/>
<organism evidence="9">
    <name type="scientific">Candidozyma auris</name>
    <name type="common">Yeast</name>
    <name type="synonym">Candida auris</name>
    <dbReference type="NCBI Taxonomy" id="498019"/>
    <lineage>
        <taxon>Eukaryota</taxon>
        <taxon>Fungi</taxon>
        <taxon>Dikarya</taxon>
        <taxon>Ascomycota</taxon>
        <taxon>Saccharomycotina</taxon>
        <taxon>Pichiomycetes</taxon>
        <taxon>Metschnikowiaceae</taxon>
        <taxon>Candidozyma</taxon>
    </lineage>
</organism>
<dbReference type="Gene3D" id="3.40.50.300">
    <property type="entry name" value="P-loop containing nucleotide triphosphate hydrolases"/>
    <property type="match status" value="1"/>
</dbReference>
<evidence type="ECO:0000256" key="1">
    <source>
        <dbReference type="ARBA" id="ARBA00011003"/>
    </source>
</evidence>
<dbReference type="VEuPathDB" id="FungiDB:CJI96_0004270"/>
<evidence type="ECO:0000256" key="4">
    <source>
        <dbReference type="ARBA" id="ARBA00022679"/>
    </source>
</evidence>
<evidence type="ECO:0000313" key="10">
    <source>
        <dbReference type="EMBL" id="QWW25342.1"/>
    </source>
</evidence>
<dbReference type="GO" id="GO:0005524">
    <property type="term" value="F:ATP binding"/>
    <property type="evidence" value="ECO:0007669"/>
    <property type="project" value="UniProtKB-KW"/>
</dbReference>
<dbReference type="InterPro" id="IPR027417">
    <property type="entry name" value="P-loop_NTPase"/>
</dbReference>
<dbReference type="EMBL" id="CP076753">
    <property type="protein sequence ID" value="QWW25342.1"/>
    <property type="molecule type" value="Genomic_DNA"/>
</dbReference>
<dbReference type="Proteomes" id="UP000825438">
    <property type="component" value="Chromosome V"/>
</dbReference>